<feature type="compositionally biased region" description="Low complexity" evidence="1">
    <location>
        <begin position="299"/>
        <end position="312"/>
    </location>
</feature>
<dbReference type="Proteomes" id="UP000198287">
    <property type="component" value="Unassembled WGS sequence"/>
</dbReference>
<evidence type="ECO:0000313" key="3">
    <source>
        <dbReference type="Proteomes" id="UP000198287"/>
    </source>
</evidence>
<feature type="compositionally biased region" description="Low complexity" evidence="1">
    <location>
        <begin position="120"/>
        <end position="136"/>
    </location>
</feature>
<evidence type="ECO:0000256" key="1">
    <source>
        <dbReference type="SAM" id="MobiDB-lite"/>
    </source>
</evidence>
<evidence type="ECO:0000313" key="2">
    <source>
        <dbReference type="EMBL" id="OXA58724.1"/>
    </source>
</evidence>
<proteinExistence type="predicted"/>
<dbReference type="AlphaFoldDB" id="A0A226ENY8"/>
<gene>
    <name evidence="2" type="ORF">Fcan01_07914</name>
</gene>
<accession>A0A226ENY8</accession>
<dbReference type="EMBL" id="LNIX01000003">
    <property type="protein sequence ID" value="OXA58724.1"/>
    <property type="molecule type" value="Genomic_DNA"/>
</dbReference>
<keyword evidence="3" id="KW-1185">Reference proteome</keyword>
<name>A0A226ENY8_FOLCA</name>
<reference evidence="2 3" key="1">
    <citation type="submission" date="2015-12" db="EMBL/GenBank/DDBJ databases">
        <title>The genome of Folsomia candida.</title>
        <authorList>
            <person name="Faddeeva A."/>
            <person name="Derks M.F."/>
            <person name="Anvar Y."/>
            <person name="Smit S."/>
            <person name="Van Straalen N."/>
            <person name="Roelofs D."/>
        </authorList>
    </citation>
    <scope>NUCLEOTIDE SEQUENCE [LARGE SCALE GENOMIC DNA]</scope>
    <source>
        <strain evidence="2 3">VU population</strain>
        <tissue evidence="2">Whole body</tissue>
    </source>
</reference>
<protein>
    <submittedName>
        <fullName evidence="2">Uncharacterized protein</fullName>
    </submittedName>
</protein>
<organism evidence="2 3">
    <name type="scientific">Folsomia candida</name>
    <name type="common">Springtail</name>
    <dbReference type="NCBI Taxonomy" id="158441"/>
    <lineage>
        <taxon>Eukaryota</taxon>
        <taxon>Metazoa</taxon>
        <taxon>Ecdysozoa</taxon>
        <taxon>Arthropoda</taxon>
        <taxon>Hexapoda</taxon>
        <taxon>Collembola</taxon>
        <taxon>Entomobryomorpha</taxon>
        <taxon>Isotomoidea</taxon>
        <taxon>Isotomidae</taxon>
        <taxon>Proisotominae</taxon>
        <taxon>Folsomia</taxon>
    </lineage>
</organism>
<comment type="caution">
    <text evidence="2">The sequence shown here is derived from an EMBL/GenBank/DDBJ whole genome shotgun (WGS) entry which is preliminary data.</text>
</comment>
<sequence length="312" mass="33969">MSQRYTINGILKNDRLHFVSEDPAAMGSDPALPPHPIFNCFTPTTTNNSSLNMFCCSTPTPPPRRSSTEASILSQLGPISMGNLLEQRHHRGDSDVDNYNRISSSSNVALMEALVSTRGCSGSSPSTSIPSVYTPSAERHNMTTNSGKRKQRRYRAKFRKVEKVRPASPAPSLLSNTSVPVVQDILPAAPHSADSLLFQHGMHNNCSTATDSSRLMNSYLSFEAWPFLSASVANAMSSNLTPFTLSPPTNFLCHNNTDNPHPHSSFHPIHHGIDSSSVEELSPPFNNCNLSMGDKQELDNANDTNSTTTSLL</sequence>
<feature type="region of interest" description="Disordered" evidence="1">
    <location>
        <begin position="120"/>
        <end position="154"/>
    </location>
</feature>
<feature type="region of interest" description="Disordered" evidence="1">
    <location>
        <begin position="289"/>
        <end position="312"/>
    </location>
</feature>